<organism evidence="2 3">
    <name type="scientific">Streptomyces zhaozhouensis</name>
    <dbReference type="NCBI Taxonomy" id="1300267"/>
    <lineage>
        <taxon>Bacteria</taxon>
        <taxon>Bacillati</taxon>
        <taxon>Actinomycetota</taxon>
        <taxon>Actinomycetes</taxon>
        <taxon>Kitasatosporales</taxon>
        <taxon>Streptomycetaceae</taxon>
        <taxon>Streptomyces</taxon>
    </lineage>
</organism>
<sequence>MAVATRTECESKSKRLDSLLPPPMIAVPAQAAARERPLTSEPSPGDLVPLTSEQPLAAEPPLVAEPSGRGGAEAIGV</sequence>
<evidence type="ECO:0000256" key="1">
    <source>
        <dbReference type="SAM" id="MobiDB-lite"/>
    </source>
</evidence>
<accession>A0A286E5Y3</accession>
<feature type="compositionally biased region" description="Basic and acidic residues" evidence="1">
    <location>
        <begin position="7"/>
        <end position="17"/>
    </location>
</feature>
<dbReference type="Proteomes" id="UP000219072">
    <property type="component" value="Unassembled WGS sequence"/>
</dbReference>
<dbReference type="RefSeq" id="WP_170970672.1">
    <property type="nucleotide sequence ID" value="NZ_OCNE01000025.1"/>
</dbReference>
<reference evidence="2 3" key="1">
    <citation type="submission" date="2017-09" db="EMBL/GenBank/DDBJ databases">
        <authorList>
            <person name="Ehlers B."/>
            <person name="Leendertz F.H."/>
        </authorList>
    </citation>
    <scope>NUCLEOTIDE SEQUENCE [LARGE SCALE GENOMIC DNA]</scope>
    <source>
        <strain evidence="2 3">CGMCC 4.7095</strain>
    </source>
</reference>
<evidence type="ECO:0000313" key="3">
    <source>
        <dbReference type="Proteomes" id="UP000219072"/>
    </source>
</evidence>
<feature type="compositionally biased region" description="Gly residues" evidence="1">
    <location>
        <begin position="68"/>
        <end position="77"/>
    </location>
</feature>
<keyword evidence="3" id="KW-1185">Reference proteome</keyword>
<name>A0A286E5Y3_9ACTN</name>
<feature type="region of interest" description="Disordered" evidence="1">
    <location>
        <begin position="1"/>
        <end position="77"/>
    </location>
</feature>
<evidence type="ECO:0000313" key="2">
    <source>
        <dbReference type="EMBL" id="SOD66310.1"/>
    </source>
</evidence>
<protein>
    <submittedName>
        <fullName evidence="2">Uncharacterized protein</fullName>
    </submittedName>
</protein>
<gene>
    <name evidence="2" type="ORF">SAMN06297387_12524</name>
</gene>
<proteinExistence type="predicted"/>
<dbReference type="AlphaFoldDB" id="A0A286E5Y3"/>
<dbReference type="EMBL" id="OCNE01000025">
    <property type="protein sequence ID" value="SOD66310.1"/>
    <property type="molecule type" value="Genomic_DNA"/>
</dbReference>
<feature type="compositionally biased region" description="Low complexity" evidence="1">
    <location>
        <begin position="55"/>
        <end position="66"/>
    </location>
</feature>